<evidence type="ECO:0000256" key="1">
    <source>
        <dbReference type="ARBA" id="ARBA00004127"/>
    </source>
</evidence>
<feature type="transmembrane region" description="Helical" evidence="5">
    <location>
        <begin position="77"/>
        <end position="98"/>
    </location>
</feature>
<proteinExistence type="predicted"/>
<evidence type="ECO:0000256" key="2">
    <source>
        <dbReference type="ARBA" id="ARBA00022692"/>
    </source>
</evidence>
<evidence type="ECO:0000313" key="6">
    <source>
        <dbReference type="EMBL" id="ORX62642.1"/>
    </source>
</evidence>
<accession>A0A1X2GX94</accession>
<evidence type="ECO:0008006" key="8">
    <source>
        <dbReference type="Google" id="ProtNLM"/>
    </source>
</evidence>
<evidence type="ECO:0000256" key="3">
    <source>
        <dbReference type="ARBA" id="ARBA00022989"/>
    </source>
</evidence>
<dbReference type="GO" id="GO:0016020">
    <property type="term" value="C:membrane"/>
    <property type="evidence" value="ECO:0007669"/>
    <property type="project" value="InterPro"/>
</dbReference>
<evidence type="ECO:0000256" key="4">
    <source>
        <dbReference type="ARBA" id="ARBA00023136"/>
    </source>
</evidence>
<dbReference type="EMBL" id="MCGT01000001">
    <property type="protein sequence ID" value="ORX62642.1"/>
    <property type="molecule type" value="Genomic_DNA"/>
</dbReference>
<comment type="subcellular location">
    <subcellularLocation>
        <location evidence="1">Endomembrane system</location>
        <topology evidence="1">Multi-pass membrane protein</topology>
    </subcellularLocation>
</comment>
<evidence type="ECO:0000313" key="7">
    <source>
        <dbReference type="Proteomes" id="UP000242146"/>
    </source>
</evidence>
<feature type="transmembrane region" description="Helical" evidence="5">
    <location>
        <begin position="118"/>
        <end position="139"/>
    </location>
</feature>
<dbReference type="PANTHER" id="PTHR10989:SF16">
    <property type="entry name" value="AT02829P-RELATED"/>
    <property type="match status" value="1"/>
</dbReference>
<keyword evidence="7" id="KW-1185">Reference proteome</keyword>
<comment type="caution">
    <text evidence="6">The sequence shown here is derived from an EMBL/GenBank/DDBJ whole genome shotgun (WGS) entry which is preliminary data.</text>
</comment>
<feature type="transmembrane region" description="Helical" evidence="5">
    <location>
        <begin position="189"/>
        <end position="212"/>
    </location>
</feature>
<keyword evidence="4 5" id="KW-0472">Membrane</keyword>
<dbReference type="OrthoDB" id="1898221at2759"/>
<sequence length="225" mass="25633">MATTDKPFTRYLSFTLNAFGLVSNLATLYTVHFVYANPFAQGFGGHFQYLTILALSWATVAFAINMVRCFSPAALPVMYEVVYHIATPLEALVSLLYWGMVYVDPHLLVPKGVEPIPFIVDAALHLNPTVILWTDFLLLNQDFKRSWRHTGYIYLFAVGYYFWSWLCQIKNGYWPYPFLEAFKAPWQRVAFYVGSGTMSWLVYEAGALIHAAKLRAQAMAKSKLA</sequence>
<dbReference type="AlphaFoldDB" id="A0A1X2GX94"/>
<feature type="transmembrane region" description="Helical" evidence="5">
    <location>
        <begin position="47"/>
        <end position="65"/>
    </location>
</feature>
<dbReference type="Proteomes" id="UP000242146">
    <property type="component" value="Unassembled WGS sequence"/>
</dbReference>
<protein>
    <recommendedName>
        <fullName evidence="8">FAR-17a/AIG1-like protein</fullName>
    </recommendedName>
</protein>
<dbReference type="GO" id="GO:0012505">
    <property type="term" value="C:endomembrane system"/>
    <property type="evidence" value="ECO:0007669"/>
    <property type="project" value="UniProtKB-SubCell"/>
</dbReference>
<gene>
    <name evidence="6" type="ORF">DM01DRAFT_1330770</name>
</gene>
<feature type="transmembrane region" description="Helical" evidence="5">
    <location>
        <begin position="12"/>
        <end position="35"/>
    </location>
</feature>
<evidence type="ECO:0000256" key="5">
    <source>
        <dbReference type="SAM" id="Phobius"/>
    </source>
</evidence>
<feature type="transmembrane region" description="Helical" evidence="5">
    <location>
        <begin position="151"/>
        <end position="169"/>
    </location>
</feature>
<dbReference type="PANTHER" id="PTHR10989">
    <property type="entry name" value="ANDROGEN-INDUCED PROTEIN 1-RELATED"/>
    <property type="match status" value="1"/>
</dbReference>
<keyword evidence="3 5" id="KW-1133">Transmembrane helix</keyword>
<organism evidence="6 7">
    <name type="scientific">Hesseltinella vesiculosa</name>
    <dbReference type="NCBI Taxonomy" id="101127"/>
    <lineage>
        <taxon>Eukaryota</taxon>
        <taxon>Fungi</taxon>
        <taxon>Fungi incertae sedis</taxon>
        <taxon>Mucoromycota</taxon>
        <taxon>Mucoromycotina</taxon>
        <taxon>Mucoromycetes</taxon>
        <taxon>Mucorales</taxon>
        <taxon>Cunninghamellaceae</taxon>
        <taxon>Hesseltinella</taxon>
    </lineage>
</organism>
<dbReference type="InterPro" id="IPR006838">
    <property type="entry name" value="ADTRP_AIG1"/>
</dbReference>
<reference evidence="6 7" key="1">
    <citation type="submission" date="2016-07" db="EMBL/GenBank/DDBJ databases">
        <title>Pervasive Adenine N6-methylation of Active Genes in Fungi.</title>
        <authorList>
            <consortium name="DOE Joint Genome Institute"/>
            <person name="Mondo S.J."/>
            <person name="Dannebaum R.O."/>
            <person name="Kuo R.C."/>
            <person name="Labutti K."/>
            <person name="Haridas S."/>
            <person name="Kuo A."/>
            <person name="Salamov A."/>
            <person name="Ahrendt S.R."/>
            <person name="Lipzen A."/>
            <person name="Sullivan W."/>
            <person name="Andreopoulos W.B."/>
            <person name="Clum A."/>
            <person name="Lindquist E."/>
            <person name="Daum C."/>
            <person name="Ramamoorthy G.K."/>
            <person name="Gryganskyi A."/>
            <person name="Culley D."/>
            <person name="Magnuson J.K."/>
            <person name="James T.Y."/>
            <person name="O'Malley M.A."/>
            <person name="Stajich J.E."/>
            <person name="Spatafora J.W."/>
            <person name="Visel A."/>
            <person name="Grigoriev I.V."/>
        </authorList>
    </citation>
    <scope>NUCLEOTIDE SEQUENCE [LARGE SCALE GENOMIC DNA]</scope>
    <source>
        <strain evidence="6 7">NRRL 3301</strain>
    </source>
</reference>
<keyword evidence="2 5" id="KW-0812">Transmembrane</keyword>
<dbReference type="Pfam" id="PF04750">
    <property type="entry name" value="Far-17a_AIG1"/>
    <property type="match status" value="1"/>
</dbReference>
<name>A0A1X2GX94_9FUNG</name>